<dbReference type="GO" id="GO:0003700">
    <property type="term" value="F:DNA-binding transcription factor activity"/>
    <property type="evidence" value="ECO:0007669"/>
    <property type="project" value="InterPro"/>
</dbReference>
<sequence length="286" mass="32611">MSENTSIPLHSLTDRTNLGLEIHRVDRASAVKASVFGIHRDDHHIFLFQQEGNGKMMVDFREINFEDCVAFCVLPGQVHHIMAAENSSGWLLATDHSFLDDTYRSVFEDYGVYASPVPVNPQAAEMLHKSLLLLQEMVDYQHGAPFQIQMLRSLTQVCTGTFASIFQQQKKKDFAKDSRPVKISNTFKSLVVKNYKSMKSPAGYAGLLYITSSYLNEVVKNITGFSATYWIQYEVILEAKRLLSYTDLTVKEISFELGYDDPAYFSRLYHKVTGDTALAFRKQYRK</sequence>
<keyword evidence="3" id="KW-0804">Transcription</keyword>
<evidence type="ECO:0000256" key="3">
    <source>
        <dbReference type="ARBA" id="ARBA00023163"/>
    </source>
</evidence>
<dbReference type="PANTHER" id="PTHR43280:SF32">
    <property type="entry name" value="TRANSCRIPTIONAL REGULATORY PROTEIN"/>
    <property type="match status" value="1"/>
</dbReference>
<reference evidence="5 6" key="1">
    <citation type="submission" date="2016-10" db="EMBL/GenBank/DDBJ databases">
        <authorList>
            <person name="de Groot N.N."/>
        </authorList>
    </citation>
    <scope>NUCLEOTIDE SEQUENCE [LARGE SCALE GENOMIC DNA]</scope>
    <source>
        <strain evidence="5 6">DSM 19938</strain>
    </source>
</reference>
<dbReference type="SUPFAM" id="SSF46689">
    <property type="entry name" value="Homeodomain-like"/>
    <property type="match status" value="1"/>
</dbReference>
<dbReference type="EMBL" id="FNXY01000003">
    <property type="protein sequence ID" value="SEI71160.1"/>
    <property type="molecule type" value="Genomic_DNA"/>
</dbReference>
<dbReference type="InterPro" id="IPR009057">
    <property type="entry name" value="Homeodomain-like_sf"/>
</dbReference>
<dbReference type="STRING" id="408657.SAMN04487995_1824"/>
<evidence type="ECO:0000256" key="1">
    <source>
        <dbReference type="ARBA" id="ARBA00023015"/>
    </source>
</evidence>
<dbReference type="AlphaFoldDB" id="A0A1H6T4G0"/>
<dbReference type="RefSeq" id="WP_090334856.1">
    <property type="nucleotide sequence ID" value="NZ_FNXY01000003.1"/>
</dbReference>
<dbReference type="InterPro" id="IPR037923">
    <property type="entry name" value="HTH-like"/>
</dbReference>
<name>A0A1H6T4G0_9BACT</name>
<evidence type="ECO:0000313" key="6">
    <source>
        <dbReference type="Proteomes" id="UP000199532"/>
    </source>
</evidence>
<dbReference type="OrthoDB" id="9793451at2"/>
<dbReference type="Gene3D" id="1.10.10.60">
    <property type="entry name" value="Homeodomain-like"/>
    <property type="match status" value="1"/>
</dbReference>
<keyword evidence="2" id="KW-0238">DNA-binding</keyword>
<dbReference type="Proteomes" id="UP000199532">
    <property type="component" value="Unassembled WGS sequence"/>
</dbReference>
<dbReference type="SMART" id="SM00342">
    <property type="entry name" value="HTH_ARAC"/>
    <property type="match status" value="1"/>
</dbReference>
<accession>A0A1H6T4G0</accession>
<evidence type="ECO:0000259" key="4">
    <source>
        <dbReference type="PROSITE" id="PS01124"/>
    </source>
</evidence>
<dbReference type="PROSITE" id="PS01124">
    <property type="entry name" value="HTH_ARAC_FAMILY_2"/>
    <property type="match status" value="1"/>
</dbReference>
<keyword evidence="6" id="KW-1185">Reference proteome</keyword>
<dbReference type="SUPFAM" id="SSF51215">
    <property type="entry name" value="Regulatory protein AraC"/>
    <property type="match status" value="1"/>
</dbReference>
<dbReference type="InterPro" id="IPR018060">
    <property type="entry name" value="HTH_AraC"/>
</dbReference>
<dbReference type="Pfam" id="PF12833">
    <property type="entry name" value="HTH_18"/>
    <property type="match status" value="1"/>
</dbReference>
<dbReference type="PANTHER" id="PTHR43280">
    <property type="entry name" value="ARAC-FAMILY TRANSCRIPTIONAL REGULATOR"/>
    <property type="match status" value="1"/>
</dbReference>
<evidence type="ECO:0000256" key="2">
    <source>
        <dbReference type="ARBA" id="ARBA00023125"/>
    </source>
</evidence>
<keyword evidence="1" id="KW-0805">Transcription regulation</keyword>
<proteinExistence type="predicted"/>
<organism evidence="5 6">
    <name type="scientific">Dyadobacter koreensis</name>
    <dbReference type="NCBI Taxonomy" id="408657"/>
    <lineage>
        <taxon>Bacteria</taxon>
        <taxon>Pseudomonadati</taxon>
        <taxon>Bacteroidota</taxon>
        <taxon>Cytophagia</taxon>
        <taxon>Cytophagales</taxon>
        <taxon>Spirosomataceae</taxon>
        <taxon>Dyadobacter</taxon>
    </lineage>
</organism>
<protein>
    <submittedName>
        <fullName evidence="5">Transcriptional regulator, AraC family</fullName>
    </submittedName>
</protein>
<dbReference type="GO" id="GO:0043565">
    <property type="term" value="F:sequence-specific DNA binding"/>
    <property type="evidence" value="ECO:0007669"/>
    <property type="project" value="InterPro"/>
</dbReference>
<feature type="domain" description="HTH araC/xylS-type" evidence="4">
    <location>
        <begin position="185"/>
        <end position="283"/>
    </location>
</feature>
<evidence type="ECO:0000313" key="5">
    <source>
        <dbReference type="EMBL" id="SEI71160.1"/>
    </source>
</evidence>
<gene>
    <name evidence="5" type="ORF">SAMN04487995_1824</name>
</gene>